<dbReference type="GO" id="GO:0005643">
    <property type="term" value="C:nuclear pore"/>
    <property type="evidence" value="ECO:0007669"/>
    <property type="project" value="UniProtKB-SubCell"/>
</dbReference>
<dbReference type="Proteomes" id="UP001221413">
    <property type="component" value="Unassembled WGS sequence"/>
</dbReference>
<keyword evidence="12" id="KW-0694">RNA-binding</keyword>
<keyword evidence="9" id="KW-0509">mRNA transport</keyword>
<dbReference type="PROSITE" id="PS50135">
    <property type="entry name" value="ZF_ZZ_2"/>
    <property type="match status" value="1"/>
</dbReference>
<dbReference type="GO" id="GO:0031965">
    <property type="term" value="C:nuclear membrane"/>
    <property type="evidence" value="ECO:0007669"/>
    <property type="project" value="UniProtKB-SubCell"/>
</dbReference>
<evidence type="ECO:0000256" key="14">
    <source>
        <dbReference type="ARBA" id="ARBA00023132"/>
    </source>
</evidence>
<dbReference type="Gene3D" id="2.60.40.10">
    <property type="entry name" value="Immunoglobulins"/>
    <property type="match status" value="1"/>
</dbReference>
<dbReference type="GO" id="GO:0016787">
    <property type="term" value="F:hydrolase activity"/>
    <property type="evidence" value="ECO:0007669"/>
    <property type="project" value="UniProtKB-KW"/>
</dbReference>
<evidence type="ECO:0000256" key="4">
    <source>
        <dbReference type="ARBA" id="ARBA00022723"/>
    </source>
</evidence>
<feature type="short sequence motif" description="Q motif" evidence="20">
    <location>
        <begin position="67"/>
        <end position="95"/>
    </location>
</feature>
<keyword evidence="4" id="KW-0479">Metal-binding</keyword>
<protein>
    <recommendedName>
        <fullName evidence="3">RNA helicase</fullName>
        <ecNumber evidence="3">3.6.4.13</ecNumber>
    </recommendedName>
</protein>
<dbReference type="InterPro" id="IPR041981">
    <property type="entry name" value="ZZZ3_ZZ"/>
</dbReference>
<keyword evidence="11" id="KW-0067">ATP-binding</keyword>
<dbReference type="InterPro" id="IPR013783">
    <property type="entry name" value="Ig-like_fold"/>
</dbReference>
<dbReference type="SMART" id="SM00291">
    <property type="entry name" value="ZnF_ZZ"/>
    <property type="match status" value="4"/>
</dbReference>
<dbReference type="PROSITE" id="PS51194">
    <property type="entry name" value="HELICASE_CTER"/>
    <property type="match status" value="1"/>
</dbReference>
<dbReference type="Pfam" id="PF00270">
    <property type="entry name" value="DEAD"/>
    <property type="match status" value="1"/>
</dbReference>
<dbReference type="GO" id="GO:0003723">
    <property type="term" value="F:RNA binding"/>
    <property type="evidence" value="ECO:0007669"/>
    <property type="project" value="UniProtKB-KW"/>
</dbReference>
<evidence type="ECO:0000256" key="5">
    <source>
        <dbReference type="ARBA" id="ARBA00022741"/>
    </source>
</evidence>
<dbReference type="InterPro" id="IPR027417">
    <property type="entry name" value="P-loop_NTPase"/>
</dbReference>
<reference evidence="26" key="1">
    <citation type="submission" date="2023-01" db="EMBL/GenBank/DDBJ databases">
        <title>The chitinases involved in constricting ring structure development in the nematode-trapping fungus Drechslerella dactyloides.</title>
        <authorList>
            <person name="Wang R."/>
            <person name="Zhang L."/>
            <person name="Tang P."/>
            <person name="Li S."/>
            <person name="Liang L."/>
        </authorList>
    </citation>
    <scope>NUCLEOTIDE SEQUENCE</scope>
    <source>
        <strain evidence="26">YMF1.00031</strain>
    </source>
</reference>
<evidence type="ECO:0000256" key="11">
    <source>
        <dbReference type="ARBA" id="ARBA00022840"/>
    </source>
</evidence>
<feature type="region of interest" description="Disordered" evidence="21">
    <location>
        <begin position="1"/>
        <end position="39"/>
    </location>
</feature>
<dbReference type="CDD" id="cd02249">
    <property type="entry name" value="ZZ"/>
    <property type="match status" value="1"/>
</dbReference>
<comment type="caution">
    <text evidence="26">The sequence shown here is derived from an EMBL/GenBank/DDBJ whole genome shotgun (WGS) entry which is preliminary data.</text>
</comment>
<keyword evidence="5" id="KW-0547">Nucleotide-binding</keyword>
<dbReference type="PANTHER" id="PTHR47958">
    <property type="entry name" value="ATP-DEPENDENT RNA HELICASE DBP3"/>
    <property type="match status" value="1"/>
</dbReference>
<evidence type="ECO:0000256" key="16">
    <source>
        <dbReference type="ARBA" id="ARBA00038143"/>
    </source>
</evidence>
<dbReference type="CDD" id="cd02341">
    <property type="entry name" value="ZZ_ZZZ3"/>
    <property type="match status" value="1"/>
</dbReference>
<dbReference type="GO" id="GO:0015031">
    <property type="term" value="P:protein transport"/>
    <property type="evidence" value="ECO:0007669"/>
    <property type="project" value="UniProtKB-KW"/>
</dbReference>
<keyword evidence="10" id="KW-0862">Zinc</keyword>
<dbReference type="Pfam" id="PF00271">
    <property type="entry name" value="Helicase_C"/>
    <property type="match status" value="1"/>
</dbReference>
<dbReference type="FunFam" id="3.40.50.300:FF:000849">
    <property type="entry name" value="ATP-dependent RNA helicase DBP5"/>
    <property type="match status" value="1"/>
</dbReference>
<dbReference type="InterPro" id="IPR000433">
    <property type="entry name" value="Znf_ZZ"/>
</dbReference>
<keyword evidence="8 26" id="KW-0347">Helicase</keyword>
<evidence type="ECO:0000259" key="25">
    <source>
        <dbReference type="PROSITE" id="PS51195"/>
    </source>
</evidence>
<feature type="compositionally biased region" description="Acidic residues" evidence="21">
    <location>
        <begin position="1256"/>
        <end position="1284"/>
    </location>
</feature>
<dbReference type="EC" id="3.6.4.13" evidence="3"/>
<feature type="region of interest" description="Disordered" evidence="21">
    <location>
        <begin position="1232"/>
        <end position="1284"/>
    </location>
</feature>
<keyword evidence="13" id="KW-0811">Translocation</keyword>
<dbReference type="InterPro" id="IPR043145">
    <property type="entry name" value="Znf_ZZ_sf"/>
</dbReference>
<keyword evidence="14" id="KW-0906">Nuclear pore complex</keyword>
<name>A0AAD6IT53_DREDA</name>
<evidence type="ECO:0000259" key="23">
    <source>
        <dbReference type="PROSITE" id="PS51192"/>
    </source>
</evidence>
<evidence type="ECO:0000256" key="1">
    <source>
        <dbReference type="ARBA" id="ARBA00004335"/>
    </source>
</evidence>
<feature type="compositionally biased region" description="Polar residues" evidence="21">
    <location>
        <begin position="1232"/>
        <end position="1244"/>
    </location>
</feature>
<evidence type="ECO:0000256" key="9">
    <source>
        <dbReference type="ARBA" id="ARBA00022816"/>
    </source>
</evidence>
<dbReference type="CDD" id="cd14947">
    <property type="entry name" value="NBR1_like"/>
    <property type="match status" value="1"/>
</dbReference>
<feature type="domain" description="Helicase ATP-binding" evidence="23">
    <location>
        <begin position="100"/>
        <end position="267"/>
    </location>
</feature>
<comment type="subunit">
    <text evidence="17">Associates with the nuclear pore complex.</text>
</comment>
<evidence type="ECO:0000256" key="13">
    <source>
        <dbReference type="ARBA" id="ARBA00023010"/>
    </source>
</evidence>
<comment type="catalytic activity">
    <reaction evidence="18">
        <text>ATP + H2O = ADP + phosphate + H(+)</text>
        <dbReference type="Rhea" id="RHEA:13065"/>
        <dbReference type="ChEBI" id="CHEBI:15377"/>
        <dbReference type="ChEBI" id="CHEBI:15378"/>
        <dbReference type="ChEBI" id="CHEBI:30616"/>
        <dbReference type="ChEBI" id="CHEBI:43474"/>
        <dbReference type="ChEBI" id="CHEBI:456216"/>
        <dbReference type="EC" id="3.6.4.13"/>
    </reaction>
</comment>
<evidence type="ECO:0000256" key="8">
    <source>
        <dbReference type="ARBA" id="ARBA00022806"/>
    </source>
</evidence>
<dbReference type="EMBL" id="JAQGDS010000010">
    <property type="protein sequence ID" value="KAJ6257927.1"/>
    <property type="molecule type" value="Genomic_DNA"/>
</dbReference>
<gene>
    <name evidence="26" type="ORF">Dda_7717</name>
</gene>
<evidence type="ECO:0000313" key="27">
    <source>
        <dbReference type="Proteomes" id="UP001221413"/>
    </source>
</evidence>
<dbReference type="SMART" id="SM00490">
    <property type="entry name" value="HELICc"/>
    <property type="match status" value="1"/>
</dbReference>
<dbReference type="SUPFAM" id="SSF52540">
    <property type="entry name" value="P-loop containing nucleoside triphosphate hydrolases"/>
    <property type="match status" value="1"/>
</dbReference>
<dbReference type="PROSITE" id="PS01357">
    <property type="entry name" value="ZF_ZZ_1"/>
    <property type="match status" value="1"/>
</dbReference>
<dbReference type="GO" id="GO:0005524">
    <property type="term" value="F:ATP binding"/>
    <property type="evidence" value="ECO:0007669"/>
    <property type="project" value="UniProtKB-KW"/>
</dbReference>
<dbReference type="CDD" id="cd02340">
    <property type="entry name" value="ZZ_NBR1_like"/>
    <property type="match status" value="2"/>
</dbReference>
<dbReference type="Gene3D" id="3.30.60.90">
    <property type="match status" value="4"/>
</dbReference>
<comment type="function">
    <text evidence="15">ATP-dependent RNA helicase associated with the nuclear pore complex and essential for mRNA export from the nucleus. May participate in a terminal step of mRNA export through the removal of proteins that accompany mRNA through the nucleopore complex. May also be involved in early transcription.</text>
</comment>
<evidence type="ECO:0000256" key="20">
    <source>
        <dbReference type="PROSITE-ProRule" id="PRU00552"/>
    </source>
</evidence>
<evidence type="ECO:0000256" key="3">
    <source>
        <dbReference type="ARBA" id="ARBA00012552"/>
    </source>
</evidence>
<dbReference type="GO" id="GO:0003724">
    <property type="term" value="F:RNA helicase activity"/>
    <property type="evidence" value="ECO:0007669"/>
    <property type="project" value="UniProtKB-EC"/>
</dbReference>
<feature type="domain" description="Helicase C-terminal" evidence="24">
    <location>
        <begin position="278"/>
        <end position="447"/>
    </location>
</feature>
<keyword evidence="14" id="KW-0653">Protein transport</keyword>
<dbReference type="InterPro" id="IPR001650">
    <property type="entry name" value="Helicase_C-like"/>
</dbReference>
<dbReference type="PROSITE" id="PS51195">
    <property type="entry name" value="Q_MOTIF"/>
    <property type="match status" value="1"/>
</dbReference>
<keyword evidence="14" id="KW-0539">Nucleus</keyword>
<dbReference type="Pfam" id="PF00569">
    <property type="entry name" value="ZZ"/>
    <property type="match status" value="2"/>
</dbReference>
<keyword evidence="27" id="KW-1185">Reference proteome</keyword>
<organism evidence="26 27">
    <name type="scientific">Drechslerella dactyloides</name>
    <name type="common">Nematode-trapping fungus</name>
    <name type="synonym">Arthrobotrys dactyloides</name>
    <dbReference type="NCBI Taxonomy" id="74499"/>
    <lineage>
        <taxon>Eukaryota</taxon>
        <taxon>Fungi</taxon>
        <taxon>Dikarya</taxon>
        <taxon>Ascomycota</taxon>
        <taxon>Pezizomycotina</taxon>
        <taxon>Orbiliomycetes</taxon>
        <taxon>Orbiliales</taxon>
        <taxon>Orbiliaceae</taxon>
        <taxon>Drechslerella</taxon>
    </lineage>
</organism>
<dbReference type="SMART" id="SM00487">
    <property type="entry name" value="DEXDc"/>
    <property type="match status" value="1"/>
</dbReference>
<dbReference type="Pfam" id="PF16158">
    <property type="entry name" value="N_BRCA1_IG"/>
    <property type="match status" value="1"/>
</dbReference>
<dbReference type="GO" id="GO:0008270">
    <property type="term" value="F:zinc ion binding"/>
    <property type="evidence" value="ECO:0007669"/>
    <property type="project" value="UniProtKB-KW"/>
</dbReference>
<evidence type="ECO:0000259" key="22">
    <source>
        <dbReference type="PROSITE" id="PS50135"/>
    </source>
</evidence>
<keyword evidence="7" id="KW-0378">Hydrolase</keyword>
<evidence type="ECO:0000256" key="6">
    <source>
        <dbReference type="ARBA" id="ARBA00022771"/>
    </source>
</evidence>
<dbReference type="InterPro" id="IPR014001">
    <property type="entry name" value="Helicase_ATP-bd"/>
</dbReference>
<keyword evidence="6 19" id="KW-0863">Zinc-finger</keyword>
<evidence type="ECO:0000256" key="7">
    <source>
        <dbReference type="ARBA" id="ARBA00022801"/>
    </source>
</evidence>
<feature type="domain" description="DEAD-box RNA helicase Q" evidence="25">
    <location>
        <begin position="67"/>
        <end position="95"/>
    </location>
</feature>
<feature type="region of interest" description="Disordered" evidence="21">
    <location>
        <begin position="754"/>
        <end position="778"/>
    </location>
</feature>
<evidence type="ECO:0000259" key="24">
    <source>
        <dbReference type="PROSITE" id="PS51194"/>
    </source>
</evidence>
<accession>A0AAD6IT53</accession>
<sequence length="1284" mass="141631">MAESSSKTSWADDVQEAEAMTRQAVESSNQPAGDEPKHNELVKNEHDVAVTLADMQADPNSPLYSIKSFQELGLSDELQQGLILMRFSRPSKIQERALPLLLKDPPTNLIGQSQSGTGKTAAFVLAMLMRVDLTKNVPQALCLAPSRELARQILAVFDNMGSFAKVTTQFAVPLAVERGKTIDAQIVVGTPGTVLDCIRRRVLSTKDMRMICLDEADNMLDQQGLGDQCFRVKSMMPKEIQVLLFSATFPQKVIEYADRFAPGANKLTLKQEELTVDGIKQLYIDCENDEEKYEIIKKLYELMVIGQSVIFVRRRENANELHRRMTADGHAVSSLHGAFDGNERDKVIDDFRFGRTKVLISTNVIARGIDVASVSLVVNYDLPTLPDNRTPDFETYLHRIGRTGRFGRVGASVSFVTDQLSWQQMDAIQRHFNCTMTKIDTTDWISAAKTIRSILKSGKSAAASSEQFMGVGKIDRIKMSTPVAQIPQAAPAPTPVNPDTPITVKVSYNGGIRRFKLPLRDLGPAVLPTKLRMALAIPEDQQVRFERYSDSAASFVVLDADNLTVYKQLYRAAKAKLKLRLKATLITPENVETPVIASNPPAYTSQVELSQVEQPTPPPAPLPTVRAAEPEPVDINQAIAEQVLNYFAGDVFNQQLQQSVHGELEKRMKELSIAAEPVKTECNLGAASTEPAPARSFLVKCDHCDNSIDGEHYHCSICKEGDYDLCAACVDNGVHCADDHWLIKRTVERGRFVSSTTEFKERKQRSKAPSPQPAPTPVRTRTCNSCVVSMPEDCFVTCTVCEDYDVCLECHASQKHGHHPAHEFVPATKDTPLDTLSLTLLNPGRGARHHAICDGCDTAIVGVRHKCVGCPDWDFCSLCIRSASETHPGHRFVPLYEAINIAPHHGVRVIHTGVRCDGPLCTNNMVFIVGDRYKCAVCDDTDFCANCEASPLNHHNKTHPLIKMKTAILDITCTTTETTCGAQRGTLLGDIRNFNASNLKSTTNAATQVQTVANVEPTIQYASVDEKEVVEHSEPIPVPVKEAPLQAEYLRDQIRDGTCLIAGDKFDQVWTLTNTGTSAWPAGVTVRFVGGDHMFPHGTEESCNATVTSSVINPGEIASFSVNLTAPHTPMRRIISYWRLTAPNGSRFGHKLWCDIEVTEEKKLIDLTEETVKYDDKVDEKEIEDAESSSSSQMIFPKLEKESQILAVEEAIPTEVETETEAETETTVLASQNPAASPAWTLTLSEEEGHTSDGVTSEDDVDSLLLDDEEYEVLETSDDDGLYV</sequence>
<dbReference type="PROSITE" id="PS51192">
    <property type="entry name" value="HELICASE_ATP_BIND_1"/>
    <property type="match status" value="1"/>
</dbReference>
<evidence type="ECO:0000256" key="2">
    <source>
        <dbReference type="ARBA" id="ARBA00004567"/>
    </source>
</evidence>
<evidence type="ECO:0000313" key="26">
    <source>
        <dbReference type="EMBL" id="KAJ6257927.1"/>
    </source>
</evidence>
<evidence type="ECO:0000256" key="19">
    <source>
        <dbReference type="PROSITE-ProRule" id="PRU00228"/>
    </source>
</evidence>
<keyword evidence="9" id="KW-0813">Transport</keyword>
<evidence type="ECO:0000256" key="10">
    <source>
        <dbReference type="ARBA" id="ARBA00022833"/>
    </source>
</evidence>
<evidence type="ECO:0000256" key="18">
    <source>
        <dbReference type="ARBA" id="ARBA00047984"/>
    </source>
</evidence>
<comment type="subcellular location">
    <subcellularLocation>
        <location evidence="1">Nucleus membrane</location>
        <topology evidence="1">Peripheral membrane protein</topology>
        <orientation evidence="1">Cytoplasmic side</orientation>
    </subcellularLocation>
    <subcellularLocation>
        <location evidence="2">Nucleus</location>
        <location evidence="2">Nuclear pore complex</location>
    </subcellularLocation>
</comment>
<dbReference type="CDD" id="cd17963">
    <property type="entry name" value="DEADc_DDX19_DDX25"/>
    <property type="match status" value="1"/>
</dbReference>
<dbReference type="SUPFAM" id="SSF57850">
    <property type="entry name" value="RING/U-box"/>
    <property type="match status" value="4"/>
</dbReference>
<evidence type="ECO:0000256" key="12">
    <source>
        <dbReference type="ARBA" id="ARBA00022884"/>
    </source>
</evidence>
<feature type="domain" description="ZZ-type" evidence="22">
    <location>
        <begin position="911"/>
        <end position="969"/>
    </location>
</feature>
<evidence type="ECO:0000256" key="15">
    <source>
        <dbReference type="ARBA" id="ARBA00037213"/>
    </source>
</evidence>
<dbReference type="GO" id="GO:0051028">
    <property type="term" value="P:mRNA transport"/>
    <property type="evidence" value="ECO:0007669"/>
    <property type="project" value="UniProtKB-KW"/>
</dbReference>
<comment type="similarity">
    <text evidence="16">Belongs to the DEAD box helicase family. DDX19/DBP5 subfamily.</text>
</comment>
<dbReference type="InterPro" id="IPR014014">
    <property type="entry name" value="RNA_helicase_DEAD_Q_motif"/>
</dbReference>
<evidence type="ECO:0000256" key="17">
    <source>
        <dbReference type="ARBA" id="ARBA00038750"/>
    </source>
</evidence>
<dbReference type="Gene3D" id="3.40.50.300">
    <property type="entry name" value="P-loop containing nucleotide triphosphate hydrolases"/>
    <property type="match status" value="2"/>
</dbReference>
<dbReference type="InterPro" id="IPR032350">
    <property type="entry name" value="Nbr1_FW"/>
</dbReference>
<evidence type="ECO:0000256" key="21">
    <source>
        <dbReference type="SAM" id="MobiDB-lite"/>
    </source>
</evidence>
<dbReference type="InterPro" id="IPR011545">
    <property type="entry name" value="DEAD/DEAH_box_helicase_dom"/>
</dbReference>
<dbReference type="CDD" id="cd18787">
    <property type="entry name" value="SF2_C_DEAD"/>
    <property type="match status" value="1"/>
</dbReference>
<proteinExistence type="inferred from homology"/>